<reference evidence="3" key="1">
    <citation type="submission" date="2021-12" db="EMBL/GenBank/DDBJ databases">
        <title>Prjna785345.</title>
        <authorList>
            <person name="Rujirawat T."/>
            <person name="Krajaejun T."/>
        </authorList>
    </citation>
    <scope>NUCLEOTIDE SEQUENCE</scope>
    <source>
        <strain evidence="3">Pi057C3</strain>
    </source>
</reference>
<proteinExistence type="predicted"/>
<feature type="transmembrane region" description="Helical" evidence="2">
    <location>
        <begin position="299"/>
        <end position="325"/>
    </location>
</feature>
<evidence type="ECO:0000256" key="1">
    <source>
        <dbReference type="SAM" id="MobiDB-lite"/>
    </source>
</evidence>
<feature type="region of interest" description="Disordered" evidence="1">
    <location>
        <begin position="29"/>
        <end position="49"/>
    </location>
</feature>
<evidence type="ECO:0000256" key="2">
    <source>
        <dbReference type="SAM" id="Phobius"/>
    </source>
</evidence>
<feature type="transmembrane region" description="Helical" evidence="2">
    <location>
        <begin position="78"/>
        <end position="104"/>
    </location>
</feature>
<dbReference type="AlphaFoldDB" id="A0AAD5Q9X4"/>
<comment type="caution">
    <text evidence="3">The sequence shown here is derived from an EMBL/GenBank/DDBJ whole genome shotgun (WGS) entry which is preliminary data.</text>
</comment>
<accession>A0AAD5Q9X4</accession>
<feature type="transmembrane region" description="Helical" evidence="2">
    <location>
        <begin position="124"/>
        <end position="147"/>
    </location>
</feature>
<feature type="compositionally biased region" description="Low complexity" evidence="1">
    <location>
        <begin position="407"/>
        <end position="424"/>
    </location>
</feature>
<evidence type="ECO:0000313" key="3">
    <source>
        <dbReference type="EMBL" id="KAJ0403117.1"/>
    </source>
</evidence>
<gene>
    <name evidence="3" type="ORF">P43SY_009547</name>
</gene>
<dbReference type="Proteomes" id="UP001209570">
    <property type="component" value="Unassembled WGS sequence"/>
</dbReference>
<keyword evidence="2" id="KW-1133">Transmembrane helix</keyword>
<feature type="region of interest" description="Disordered" evidence="1">
    <location>
        <begin position="389"/>
        <end position="425"/>
    </location>
</feature>
<dbReference type="Gene3D" id="3.80.10.10">
    <property type="entry name" value="Ribonuclease Inhibitor"/>
    <property type="match status" value="1"/>
</dbReference>
<keyword evidence="4" id="KW-1185">Reference proteome</keyword>
<dbReference type="InterPro" id="IPR032675">
    <property type="entry name" value="LRR_dom_sf"/>
</dbReference>
<evidence type="ECO:0000313" key="4">
    <source>
        <dbReference type="Proteomes" id="UP001209570"/>
    </source>
</evidence>
<dbReference type="SUPFAM" id="SSF52058">
    <property type="entry name" value="L domain-like"/>
    <property type="match status" value="1"/>
</dbReference>
<dbReference type="EMBL" id="JAKCXM010000088">
    <property type="protein sequence ID" value="KAJ0403117.1"/>
    <property type="molecule type" value="Genomic_DNA"/>
</dbReference>
<name>A0AAD5Q9X4_PYTIN</name>
<keyword evidence="2" id="KW-0812">Transmembrane</keyword>
<sequence>MRSPTPSRVVPITLGKDALAVVSCPPREAPVTTLDPERVPPRRSRRLSSQRTLRRGSSVASLLSSRLALQLIPRSRDLIVLGLLLGQVACAFYLFFLSFLHWFLDTPSTEYFADLLATPATRSFRVWGYVFAAIGGLHLLDVAAVLLSSWARRSPLAYALLVYKLKWGLRQSLRIVRPCIGVCLACRRSRSSLTLLAQERALDALLRSLGATFKRMHRLLRRLIGRRGLLGIEGRYFDTVFAIRELIEIVAQCFQLHKFSTLIARPWINHALVAALVVDAWSTPLLHAVFRRAPGMERLLCVIVDVQVAIFTNVVLPLFIVVPYVRKWDVATMSFPADVLYNDHRFTTVITENRCIFALSTVDGLSKLLPHLGIFAGLRALRGFVKRPSATPTTRVRRNPTAGLLRSAQQSKPQSQPQRQPLSPVTVSVLSTPTRRVPWGLRCVDLLSHGVIVAISVVVLALHLRAARLEGPASHSGCQDHVRPWLATSVACVIREFNCHRQGVESPDDAALAWSNAASLITLMITHCPALRMPVAVRGFANLISFEVYNSTIVEWNASAALDATTPQQLAYLAIIKSNMSRLPDGLVAHALPPVLRDIEIVATNLSALPSDLHLRWQPMNMLYIERSHFTEVPLTLRQLAIDDFSMAGNAIAAFPRLHHHYGMLTLSRNPIPELPSSVSAALTIDTLSLESSTLASDGEASLPPWISEQVSTPIRLWGTPYCETWAGRLPVAAKATCFGPTTLEDGRYPLKFMIPLRQP</sequence>
<protein>
    <submittedName>
        <fullName evidence="3">Uncharacterized protein</fullName>
    </submittedName>
</protein>
<keyword evidence="2" id="KW-0472">Membrane</keyword>
<organism evidence="3 4">
    <name type="scientific">Pythium insidiosum</name>
    <name type="common">Pythiosis disease agent</name>
    <dbReference type="NCBI Taxonomy" id="114742"/>
    <lineage>
        <taxon>Eukaryota</taxon>
        <taxon>Sar</taxon>
        <taxon>Stramenopiles</taxon>
        <taxon>Oomycota</taxon>
        <taxon>Peronosporomycetes</taxon>
        <taxon>Pythiales</taxon>
        <taxon>Pythiaceae</taxon>
        <taxon>Pythium</taxon>
    </lineage>
</organism>